<dbReference type="Gene3D" id="3.40.30.10">
    <property type="entry name" value="Glutaredoxin"/>
    <property type="match status" value="1"/>
</dbReference>
<evidence type="ECO:0000313" key="5">
    <source>
        <dbReference type="Proteomes" id="UP000472276"/>
    </source>
</evidence>
<feature type="domain" description="GST N-terminal" evidence="2">
    <location>
        <begin position="98"/>
        <end position="180"/>
    </location>
</feature>
<evidence type="ECO:0000256" key="1">
    <source>
        <dbReference type="SAM" id="MobiDB-lite"/>
    </source>
</evidence>
<feature type="compositionally biased region" description="Basic residues" evidence="1">
    <location>
        <begin position="1"/>
        <end position="15"/>
    </location>
</feature>
<dbReference type="InterPro" id="IPR036282">
    <property type="entry name" value="Glutathione-S-Trfase_C_sf"/>
</dbReference>
<dbReference type="FunFam" id="3.40.30.10:FF:000221">
    <property type="entry name" value="Glutathione S-transferase rho"/>
    <property type="match status" value="1"/>
</dbReference>
<dbReference type="OMA" id="NDSYAIC"/>
<dbReference type="GO" id="GO:0004364">
    <property type="term" value="F:glutathione transferase activity"/>
    <property type="evidence" value="ECO:0007669"/>
    <property type="project" value="TreeGrafter"/>
</dbReference>
<dbReference type="CDD" id="cd00570">
    <property type="entry name" value="GST_N_family"/>
    <property type="match status" value="1"/>
</dbReference>
<dbReference type="Gene3D" id="1.20.1050.10">
    <property type="match status" value="1"/>
</dbReference>
<dbReference type="SFLD" id="SFLDG00358">
    <property type="entry name" value="Main_(cytGST)"/>
    <property type="match status" value="1"/>
</dbReference>
<dbReference type="Ensembl" id="ENSOABT00000012883.2">
    <property type="protein sequence ID" value="ENSOABP00000012469.2"/>
    <property type="gene ID" value="ENSOABG00000006355.2"/>
</dbReference>
<dbReference type="Pfam" id="PF14497">
    <property type="entry name" value="GST_C_3"/>
    <property type="match status" value="1"/>
</dbReference>
<dbReference type="GO" id="GO:0006559">
    <property type="term" value="P:L-phenylalanine catabolic process"/>
    <property type="evidence" value="ECO:0007669"/>
    <property type="project" value="TreeGrafter"/>
</dbReference>
<dbReference type="PANTHER" id="PTHR42673">
    <property type="entry name" value="MALEYLACETOACETATE ISOMERASE"/>
    <property type="match status" value="1"/>
</dbReference>
<dbReference type="CDD" id="cd00299">
    <property type="entry name" value="GST_C_family"/>
    <property type="match status" value="1"/>
</dbReference>
<dbReference type="GO" id="GO:0016034">
    <property type="term" value="F:maleylacetoacetate isomerase activity"/>
    <property type="evidence" value="ECO:0007669"/>
    <property type="project" value="TreeGrafter"/>
</dbReference>
<evidence type="ECO:0008006" key="6">
    <source>
        <dbReference type="Google" id="ProtNLM"/>
    </source>
</evidence>
<dbReference type="SUPFAM" id="SSF52833">
    <property type="entry name" value="Thioredoxin-like"/>
    <property type="match status" value="1"/>
</dbReference>
<dbReference type="InterPro" id="IPR010987">
    <property type="entry name" value="Glutathione-S-Trfase_C-like"/>
</dbReference>
<dbReference type="InterPro" id="IPR004046">
    <property type="entry name" value="GST_C"/>
</dbReference>
<dbReference type="SUPFAM" id="SSF47616">
    <property type="entry name" value="GST C-terminal domain-like"/>
    <property type="match status" value="1"/>
</dbReference>
<name>A0A668SDE1_OREAU</name>
<dbReference type="AlphaFoldDB" id="A0A668SDE1"/>
<reference evidence="4" key="1">
    <citation type="submission" date="2025-08" db="UniProtKB">
        <authorList>
            <consortium name="Ensembl"/>
        </authorList>
    </citation>
    <scope>IDENTIFICATION</scope>
</reference>
<protein>
    <recommendedName>
        <fullName evidence="6">Glutathione S-transferase rho</fullName>
    </recommendedName>
</protein>
<reference evidence="4" key="2">
    <citation type="submission" date="2025-09" db="UniProtKB">
        <authorList>
            <consortium name="Ensembl"/>
        </authorList>
    </citation>
    <scope>IDENTIFICATION</scope>
</reference>
<dbReference type="PANTHER" id="PTHR42673:SF4">
    <property type="entry name" value="MALEYLACETOACETATE ISOMERASE"/>
    <property type="match status" value="1"/>
</dbReference>
<dbReference type="FunFam" id="1.20.1050.10:FF:000046">
    <property type="entry name" value="Glutathione S-transferase rho"/>
    <property type="match status" value="1"/>
</dbReference>
<keyword evidence="5" id="KW-1185">Reference proteome</keyword>
<dbReference type="PROSITE" id="PS50405">
    <property type="entry name" value="GST_CTER"/>
    <property type="match status" value="1"/>
</dbReference>
<dbReference type="InterPro" id="IPR040079">
    <property type="entry name" value="Glutathione_S-Trfase"/>
</dbReference>
<dbReference type="Proteomes" id="UP000472276">
    <property type="component" value="Unassembled WGS sequence"/>
</dbReference>
<dbReference type="PROSITE" id="PS50404">
    <property type="entry name" value="GST_NTER"/>
    <property type="match status" value="1"/>
</dbReference>
<feature type="domain" description="GST C-terminal" evidence="3">
    <location>
        <begin position="187"/>
        <end position="321"/>
    </location>
</feature>
<gene>
    <name evidence="4" type="primary">LOC116320482</name>
</gene>
<proteinExistence type="predicted"/>
<dbReference type="Pfam" id="PF13417">
    <property type="entry name" value="GST_N_3"/>
    <property type="match status" value="1"/>
</dbReference>
<organism evidence="4 5">
    <name type="scientific">Oreochromis aureus</name>
    <name type="common">Israeli tilapia</name>
    <name type="synonym">Chromis aureus</name>
    <dbReference type="NCBI Taxonomy" id="47969"/>
    <lineage>
        <taxon>Eukaryota</taxon>
        <taxon>Metazoa</taxon>
        <taxon>Chordata</taxon>
        <taxon>Craniata</taxon>
        <taxon>Vertebrata</taxon>
        <taxon>Euteleostomi</taxon>
        <taxon>Actinopterygii</taxon>
        <taxon>Neopterygii</taxon>
        <taxon>Teleostei</taxon>
        <taxon>Neoteleostei</taxon>
        <taxon>Acanthomorphata</taxon>
        <taxon>Ovalentaria</taxon>
        <taxon>Cichlomorphae</taxon>
        <taxon>Cichliformes</taxon>
        <taxon>Cichlidae</taxon>
        <taxon>African cichlids</taxon>
        <taxon>Pseudocrenilabrinae</taxon>
        <taxon>Oreochromini</taxon>
        <taxon>Oreochromis</taxon>
    </lineage>
</organism>
<dbReference type="SFLD" id="SFLDS00019">
    <property type="entry name" value="Glutathione_Transferase_(cytos"/>
    <property type="match status" value="1"/>
</dbReference>
<evidence type="ECO:0000313" key="4">
    <source>
        <dbReference type="Ensembl" id="ENSOABP00000012469.2"/>
    </source>
</evidence>
<dbReference type="GO" id="GO:0006749">
    <property type="term" value="P:glutathione metabolic process"/>
    <property type="evidence" value="ECO:0007669"/>
    <property type="project" value="TreeGrafter"/>
</dbReference>
<dbReference type="InterPro" id="IPR004045">
    <property type="entry name" value="Glutathione_S-Trfase_N"/>
</dbReference>
<evidence type="ECO:0000259" key="3">
    <source>
        <dbReference type="PROSITE" id="PS50405"/>
    </source>
</evidence>
<sequence length="321" mass="36885">MKEKGGKRRDPKRPPVRVSGELNFRVPVKDLDSTLKCCRRPFKTKLSMNECLQTTMTRSNVVKKREPQCLHGELLSSFHHPSTTSLSVVRIHSETMAKAMTLLWGAGSPPCWRVMITLEEKNLQGYNQKLLSFDKMEHKSKEVLDINPRGQLPTFKHGNTIVNDSYAVCFYLESKFKSQGNKLIPDSQEEQALMYQRMFEGLTFYDKLNAVIYYDWFVPEGERHESALNRNKEALTTELKLWEGYLQKLGSGSHVAGPSFTLADVVIFPTVAYLFRFGLSAKRYPKLGEYHNLLKDRPSVKASWPPHWLENPEGQDTLKDI</sequence>
<dbReference type="InterPro" id="IPR036249">
    <property type="entry name" value="Thioredoxin-like_sf"/>
</dbReference>
<evidence type="ECO:0000259" key="2">
    <source>
        <dbReference type="PROSITE" id="PS50404"/>
    </source>
</evidence>
<dbReference type="GO" id="GO:0005739">
    <property type="term" value="C:mitochondrion"/>
    <property type="evidence" value="ECO:0007669"/>
    <property type="project" value="TreeGrafter"/>
</dbReference>
<accession>A0A668SDE1</accession>
<feature type="region of interest" description="Disordered" evidence="1">
    <location>
        <begin position="1"/>
        <end position="20"/>
    </location>
</feature>